<protein>
    <submittedName>
        <fullName evidence="1">Uncharacterized protein</fullName>
    </submittedName>
</protein>
<name>A0ACC0WKK2_9STRA</name>
<dbReference type="EMBL" id="CM047590">
    <property type="protein sequence ID" value="KAI9919289.1"/>
    <property type="molecule type" value="Genomic_DNA"/>
</dbReference>
<accession>A0ACC0WKK2</accession>
<organism evidence="1 2">
    <name type="scientific">Peronosclerospora sorghi</name>
    <dbReference type="NCBI Taxonomy" id="230839"/>
    <lineage>
        <taxon>Eukaryota</taxon>
        <taxon>Sar</taxon>
        <taxon>Stramenopiles</taxon>
        <taxon>Oomycota</taxon>
        <taxon>Peronosporomycetes</taxon>
        <taxon>Peronosporales</taxon>
        <taxon>Peronosporaceae</taxon>
        <taxon>Peronosclerospora</taxon>
    </lineage>
</organism>
<sequence length="144" mass="16597">MSGTQNELLDARLNELRECAKSDIHFPFALNVPPTPHYDDSKSVTSVYTKHNRQVLLATVSRARLLTRLGRKERLSWVGLNTASDTVSSFFSLSRAQDESLDFSRSRYDDEYDLQRPQFPFQYENEDDALSSWVYYLQASGFDS</sequence>
<evidence type="ECO:0000313" key="1">
    <source>
        <dbReference type="EMBL" id="KAI9919289.1"/>
    </source>
</evidence>
<proteinExistence type="predicted"/>
<evidence type="ECO:0000313" key="2">
    <source>
        <dbReference type="Proteomes" id="UP001163321"/>
    </source>
</evidence>
<keyword evidence="2" id="KW-1185">Reference proteome</keyword>
<dbReference type="Proteomes" id="UP001163321">
    <property type="component" value="Chromosome 11"/>
</dbReference>
<reference evidence="1 2" key="1">
    <citation type="journal article" date="2022" name="bioRxiv">
        <title>The genome of the oomycete Peronosclerospora sorghi, a cosmopolitan pathogen of maize and sorghum, is inflated with dispersed pseudogenes.</title>
        <authorList>
            <person name="Fletcher K."/>
            <person name="Martin F."/>
            <person name="Isakeit T."/>
            <person name="Cavanaugh K."/>
            <person name="Magill C."/>
            <person name="Michelmore R."/>
        </authorList>
    </citation>
    <scope>NUCLEOTIDE SEQUENCE [LARGE SCALE GENOMIC DNA]</scope>
    <source>
        <strain evidence="1">P6</strain>
    </source>
</reference>
<comment type="caution">
    <text evidence="1">The sequence shown here is derived from an EMBL/GenBank/DDBJ whole genome shotgun (WGS) entry which is preliminary data.</text>
</comment>
<gene>
    <name evidence="1" type="ORF">PsorP6_017587</name>
</gene>